<feature type="compositionally biased region" description="Pro residues" evidence="1">
    <location>
        <begin position="44"/>
        <end position="55"/>
    </location>
</feature>
<name>A0A9P7GBR9_9AGAR</name>
<comment type="caution">
    <text evidence="2">The sequence shown here is derived from an EMBL/GenBank/DDBJ whole genome shotgun (WGS) entry which is preliminary data.</text>
</comment>
<protein>
    <submittedName>
        <fullName evidence="2">Uncharacterized protein</fullName>
    </submittedName>
</protein>
<reference evidence="2" key="1">
    <citation type="submission" date="2020-07" db="EMBL/GenBank/DDBJ databases">
        <authorList>
            <person name="Nieuwenhuis M."/>
            <person name="Van De Peppel L.J.J."/>
        </authorList>
    </citation>
    <scope>NUCLEOTIDE SEQUENCE</scope>
    <source>
        <strain evidence="2">AP01</strain>
        <tissue evidence="2">Mycelium</tissue>
    </source>
</reference>
<dbReference type="EMBL" id="JABCKV010000072">
    <property type="protein sequence ID" value="KAG5644380.1"/>
    <property type="molecule type" value="Genomic_DNA"/>
</dbReference>
<reference evidence="2" key="2">
    <citation type="submission" date="2021-10" db="EMBL/GenBank/DDBJ databases">
        <title>Phylogenomics reveals ancestral predisposition of the termite-cultivated fungus Termitomyces towards a domesticated lifestyle.</title>
        <authorList>
            <person name="Auxier B."/>
            <person name="Grum-Grzhimaylo A."/>
            <person name="Cardenas M.E."/>
            <person name="Lodge J.D."/>
            <person name="Laessoe T."/>
            <person name="Pedersen O."/>
            <person name="Smith M.E."/>
            <person name="Kuyper T.W."/>
            <person name="Franco-Molano E.A."/>
            <person name="Baroni T.J."/>
            <person name="Aanen D.K."/>
        </authorList>
    </citation>
    <scope>NUCLEOTIDE SEQUENCE</scope>
    <source>
        <strain evidence="2">AP01</strain>
        <tissue evidence="2">Mycelium</tissue>
    </source>
</reference>
<proteinExistence type="predicted"/>
<feature type="region of interest" description="Disordered" evidence="1">
    <location>
        <begin position="1"/>
        <end position="78"/>
    </location>
</feature>
<dbReference type="AlphaFoldDB" id="A0A9P7GBR9"/>
<accession>A0A9P7GBR9</accession>
<dbReference type="OrthoDB" id="2142040at2759"/>
<dbReference type="InterPro" id="IPR006616">
    <property type="entry name" value="DM9_repeat"/>
</dbReference>
<evidence type="ECO:0000313" key="2">
    <source>
        <dbReference type="EMBL" id="KAG5644380.1"/>
    </source>
</evidence>
<dbReference type="Proteomes" id="UP000775547">
    <property type="component" value="Unassembled WGS sequence"/>
</dbReference>
<feature type="compositionally biased region" description="Basic and acidic residues" evidence="1">
    <location>
        <begin position="1"/>
        <end position="39"/>
    </location>
</feature>
<keyword evidence="3" id="KW-1185">Reference proteome</keyword>
<organism evidence="2 3">
    <name type="scientific">Asterophora parasitica</name>
    <dbReference type="NCBI Taxonomy" id="117018"/>
    <lineage>
        <taxon>Eukaryota</taxon>
        <taxon>Fungi</taxon>
        <taxon>Dikarya</taxon>
        <taxon>Basidiomycota</taxon>
        <taxon>Agaricomycotina</taxon>
        <taxon>Agaricomycetes</taxon>
        <taxon>Agaricomycetidae</taxon>
        <taxon>Agaricales</taxon>
        <taxon>Tricholomatineae</taxon>
        <taxon>Lyophyllaceae</taxon>
        <taxon>Asterophora</taxon>
    </lineage>
</organism>
<dbReference type="PANTHER" id="PTHR31649:SF1">
    <property type="entry name" value="FARNESOIC ACID O-METHYL TRANSFERASE DOMAIN-CONTAINING PROTEIN"/>
    <property type="match status" value="1"/>
</dbReference>
<evidence type="ECO:0000256" key="1">
    <source>
        <dbReference type="SAM" id="MobiDB-lite"/>
    </source>
</evidence>
<gene>
    <name evidence="2" type="ORF">DXG03_008608</name>
</gene>
<dbReference type="Pfam" id="PF11901">
    <property type="entry name" value="DM9"/>
    <property type="match status" value="1"/>
</dbReference>
<dbReference type="PANTHER" id="PTHR31649">
    <property type="entry name" value="AGAP009604-PA"/>
    <property type="match status" value="1"/>
</dbReference>
<sequence length="229" mass="25025">MRPRRKSIDSSDSRLSSDESDDFLKAKAKNIDKYGHAREGIATGPPPYSQQPPPMSDQEYPPSGYRVPLTTDSEFPDPSVTGPPVTFDADGESPIFIGSALLENSVHPCKIGQHLQPFVSVAFGGGEYGPEGRYDLLPFNPDTMEWVATSYGQIPEGRRPIEGGYEDHGAKLYHGLAEVDGVKVPGKTAEHLYVSRLCQSISADRRTEVLVTSPLEEARLLSLSMKSCE</sequence>
<evidence type="ECO:0000313" key="3">
    <source>
        <dbReference type="Proteomes" id="UP000775547"/>
    </source>
</evidence>